<gene>
    <name evidence="6" type="ORF">SAMN05660976_00978</name>
</gene>
<protein>
    <submittedName>
        <fullName evidence="6">Squalene-associated FAD-dependent desaturase</fullName>
    </submittedName>
</protein>
<dbReference type="InterPro" id="IPR002937">
    <property type="entry name" value="Amino_oxidase"/>
</dbReference>
<name>A0A1H7J1S5_9ACTN</name>
<accession>A0A1H7J1S5</accession>
<dbReference type="InterPro" id="IPR001613">
    <property type="entry name" value="Flavin_amine_oxidase"/>
</dbReference>
<dbReference type="PANTHER" id="PTHR42923:SF47">
    <property type="entry name" value="BLR3003 PROTEIN"/>
    <property type="match status" value="1"/>
</dbReference>
<sequence length="493" mass="51232">MTGPMNGPASGPASGPMNGAASAPTGGRAPVVVVGGGLAGVAAAVALGEAGHRVTLYEARPRLGGAAHSFHRGDLVVDNGQHVFLRCCTAYRGLLDRLGAPGDAPLQDRFDISVLTPDGRRGRLRRLPLPGPLHLLPALAAYPLLSPADRLRAVRGSLALRRLDPADPELDRVDLAAWLSAHGQGEAAKDALWDLFAVAALNVRAQDAALGPAAMVFRTALLGRAGAADIGVPAVPLGRLHHTAARAAVVRLGGDVRLSAKVTAVEPGPAVVVDGSRVEASAVILAVPHEQAARLLPASAAPEREAWSGLSASPIVNVHVVYDGRVTELPFAAAVGSPVQWVFDKTRVAGVRGGQYLAVSVSAAGDWIDVPTARARETFLPALERLLPGARDARVVDFFVTRERRATFLQGPGSGALRPLAATRWPGLFLAGSWTATGWPDTMEGAVRSGLTAARLVRRHLSGGRGHTSGEPARRPLRAYGAGRAWAAEEAVR</sequence>
<dbReference type="InterPro" id="IPR050464">
    <property type="entry name" value="Zeta_carotene_desat/Oxidored"/>
</dbReference>
<dbReference type="InterPro" id="IPR017830">
    <property type="entry name" value="SQase_HpnE"/>
</dbReference>
<dbReference type="SUPFAM" id="SSF51905">
    <property type="entry name" value="FAD/NAD(P)-binding domain"/>
    <property type="match status" value="1"/>
</dbReference>
<evidence type="ECO:0000313" key="6">
    <source>
        <dbReference type="EMBL" id="SEK67797.1"/>
    </source>
</evidence>
<feature type="binding site" evidence="3">
    <location>
        <position position="262"/>
    </location>
    <ligand>
        <name>FAD</name>
        <dbReference type="ChEBI" id="CHEBI:57692"/>
    </ligand>
</feature>
<keyword evidence="2" id="KW-0560">Oxidoreductase</keyword>
<organism evidence="6 7">
    <name type="scientific">Nonomuraea pusilla</name>
    <dbReference type="NCBI Taxonomy" id="46177"/>
    <lineage>
        <taxon>Bacteria</taxon>
        <taxon>Bacillati</taxon>
        <taxon>Actinomycetota</taxon>
        <taxon>Actinomycetes</taxon>
        <taxon>Streptosporangiales</taxon>
        <taxon>Streptosporangiaceae</taxon>
        <taxon>Nonomuraea</taxon>
    </lineage>
</organism>
<evidence type="ECO:0000256" key="4">
    <source>
        <dbReference type="SAM" id="MobiDB-lite"/>
    </source>
</evidence>
<evidence type="ECO:0000256" key="3">
    <source>
        <dbReference type="PIRSR" id="PIRSR601613-1"/>
    </source>
</evidence>
<dbReference type="STRING" id="46177.SAMN05660976_00978"/>
<dbReference type="EMBL" id="FOBF01000002">
    <property type="protein sequence ID" value="SEK67797.1"/>
    <property type="molecule type" value="Genomic_DNA"/>
</dbReference>
<dbReference type="Gene3D" id="3.50.50.60">
    <property type="entry name" value="FAD/NAD(P)-binding domain"/>
    <property type="match status" value="1"/>
</dbReference>
<feature type="domain" description="Amine oxidase" evidence="5">
    <location>
        <begin position="38"/>
        <end position="457"/>
    </location>
</feature>
<comment type="cofactor">
    <cofactor evidence="1">
        <name>FAD</name>
        <dbReference type="ChEBI" id="CHEBI:57692"/>
    </cofactor>
</comment>
<reference evidence="6 7" key="1">
    <citation type="submission" date="2016-10" db="EMBL/GenBank/DDBJ databases">
        <authorList>
            <person name="de Groot N.N."/>
        </authorList>
    </citation>
    <scope>NUCLEOTIDE SEQUENCE [LARGE SCALE GENOMIC DNA]</scope>
    <source>
        <strain evidence="6 7">DSM 43357</strain>
    </source>
</reference>
<evidence type="ECO:0000259" key="5">
    <source>
        <dbReference type="Pfam" id="PF01593"/>
    </source>
</evidence>
<dbReference type="GO" id="GO:0016491">
    <property type="term" value="F:oxidoreductase activity"/>
    <property type="evidence" value="ECO:0007669"/>
    <property type="project" value="UniProtKB-KW"/>
</dbReference>
<dbReference type="InterPro" id="IPR036188">
    <property type="entry name" value="FAD/NAD-bd_sf"/>
</dbReference>
<dbReference type="NCBIfam" id="TIGR03467">
    <property type="entry name" value="HpnE"/>
    <property type="match status" value="1"/>
</dbReference>
<dbReference type="PANTHER" id="PTHR42923">
    <property type="entry name" value="PROTOPORPHYRINOGEN OXIDASE"/>
    <property type="match status" value="1"/>
</dbReference>
<dbReference type="RefSeq" id="WP_256256776.1">
    <property type="nucleotide sequence ID" value="NZ_FOBF01000002.1"/>
</dbReference>
<dbReference type="PRINTS" id="PR00757">
    <property type="entry name" value="AMINEOXDASEF"/>
</dbReference>
<feature type="region of interest" description="Disordered" evidence="4">
    <location>
        <begin position="1"/>
        <end position="24"/>
    </location>
</feature>
<evidence type="ECO:0000256" key="1">
    <source>
        <dbReference type="ARBA" id="ARBA00001974"/>
    </source>
</evidence>
<dbReference type="AlphaFoldDB" id="A0A1H7J1S5"/>
<proteinExistence type="predicted"/>
<evidence type="ECO:0000313" key="7">
    <source>
        <dbReference type="Proteomes" id="UP000198953"/>
    </source>
</evidence>
<keyword evidence="7" id="KW-1185">Reference proteome</keyword>
<dbReference type="Pfam" id="PF01593">
    <property type="entry name" value="Amino_oxidase"/>
    <property type="match status" value="1"/>
</dbReference>
<dbReference type="Proteomes" id="UP000198953">
    <property type="component" value="Unassembled WGS sequence"/>
</dbReference>
<feature type="binding site" evidence="3">
    <location>
        <begin position="58"/>
        <end position="59"/>
    </location>
    <ligand>
        <name>FAD</name>
        <dbReference type="ChEBI" id="CHEBI:57692"/>
    </ligand>
</feature>
<evidence type="ECO:0000256" key="2">
    <source>
        <dbReference type="ARBA" id="ARBA00023002"/>
    </source>
</evidence>